<dbReference type="Proteomes" id="UP000247832">
    <property type="component" value="Unassembled WGS sequence"/>
</dbReference>
<evidence type="ECO:0000256" key="1">
    <source>
        <dbReference type="SAM" id="MobiDB-lite"/>
    </source>
</evidence>
<evidence type="ECO:0000313" key="4">
    <source>
        <dbReference type="Proteomes" id="UP000247832"/>
    </source>
</evidence>
<feature type="region of interest" description="Disordered" evidence="1">
    <location>
        <begin position="50"/>
        <end position="83"/>
    </location>
</feature>
<dbReference type="AlphaFoldDB" id="A0A2V5L5E3"/>
<dbReference type="InterPro" id="IPR016187">
    <property type="entry name" value="CTDL_fold"/>
</dbReference>
<proteinExistence type="predicted"/>
<comment type="caution">
    <text evidence="3">The sequence shown here is derived from an EMBL/GenBank/DDBJ whole genome shotgun (WGS) entry which is preliminary data.</text>
</comment>
<reference evidence="3 4" key="1">
    <citation type="submission" date="2018-05" db="EMBL/GenBank/DDBJ databases">
        <title>Genetic diversity of glacier-inhabiting Cryobacterium bacteria in China and description of Cryobacterium mengkeensis sp. nov. and Arthrobacter glacialis sp. nov.</title>
        <authorList>
            <person name="Liu Q."/>
            <person name="Xin Y.-H."/>
        </authorList>
    </citation>
    <scope>NUCLEOTIDE SEQUENCE [LARGE SCALE GENOMIC DNA]</scope>
    <source>
        <strain evidence="3 4">LI2</strain>
    </source>
</reference>
<feature type="compositionally biased region" description="Basic and acidic residues" evidence="1">
    <location>
        <begin position="71"/>
        <end position="80"/>
    </location>
</feature>
<dbReference type="InterPro" id="IPR042095">
    <property type="entry name" value="SUMF_sf"/>
</dbReference>
<dbReference type="PANTHER" id="PTHR23150:SF19">
    <property type="entry name" value="FORMYLGLYCINE-GENERATING ENZYME"/>
    <property type="match status" value="1"/>
</dbReference>
<protein>
    <submittedName>
        <fullName evidence="3">Sulfatase modifying factor 1 (C-alpha-formyglycine-generating enzyme 1)</fullName>
    </submittedName>
</protein>
<dbReference type="InterPro" id="IPR005532">
    <property type="entry name" value="SUMF_dom"/>
</dbReference>
<accession>A0A2V5L5E3</accession>
<name>A0A2V5L5E3_9MICC</name>
<dbReference type="OrthoDB" id="9768004at2"/>
<sequence>MHHKQSSALSTPDSPQPVNSRGLRAAPGSDGAHWRLEKNLLRHSPLCASTAAGTASQGEKVPSCCSPAGRSEADHGRHGPDTPASFTLAVRPRADATAHAGVHDDVAVPAGTFAMGDPFDEGYLADGETPVHQVQLAAFSIDATAVTNTQFAAFTAAAGYRTESELYGTSAVFHLAVAADPADILGTAAGTPWWLNVRGADWAHPAGRNSDWRDIPDHPVVQVSHTDALAYCAWADRALPTEAQWEYAARGGLAQARFPWGNELHGTSDDGGTLHRCNIWQGTFPTENTGDDGYLTTAPVRSFEPNGYGLFQTSGNVWEWCADWFLPKYYKTALAQGIQTDPAGPTIGRGRVMRGGSYLCHDSYCNRYRLAARSSNSPESASGNCGFRTVAAGG</sequence>
<dbReference type="Gene3D" id="3.90.1580.10">
    <property type="entry name" value="paralog of FGE (formylglycine-generating enzyme)"/>
    <property type="match status" value="1"/>
</dbReference>
<dbReference type="InterPro" id="IPR051043">
    <property type="entry name" value="Sulfatase_Mod_Factor_Kinase"/>
</dbReference>
<dbReference type="SUPFAM" id="SSF56436">
    <property type="entry name" value="C-type lectin-like"/>
    <property type="match status" value="1"/>
</dbReference>
<dbReference type="GO" id="GO:0120147">
    <property type="term" value="F:formylglycine-generating oxidase activity"/>
    <property type="evidence" value="ECO:0007669"/>
    <property type="project" value="TreeGrafter"/>
</dbReference>
<dbReference type="EMBL" id="QJVD01000013">
    <property type="protein sequence ID" value="PYI66731.1"/>
    <property type="molecule type" value="Genomic_DNA"/>
</dbReference>
<feature type="region of interest" description="Disordered" evidence="1">
    <location>
        <begin position="1"/>
        <end position="30"/>
    </location>
</feature>
<dbReference type="PANTHER" id="PTHR23150">
    <property type="entry name" value="SULFATASE MODIFYING FACTOR 1, 2"/>
    <property type="match status" value="1"/>
</dbReference>
<feature type="domain" description="Sulfatase-modifying factor enzyme-like" evidence="2">
    <location>
        <begin position="104"/>
        <end position="390"/>
    </location>
</feature>
<gene>
    <name evidence="3" type="ORF">CVV68_13045</name>
</gene>
<dbReference type="Pfam" id="PF03781">
    <property type="entry name" value="FGE-sulfatase"/>
    <property type="match status" value="1"/>
</dbReference>
<evidence type="ECO:0000313" key="3">
    <source>
        <dbReference type="EMBL" id="PYI66731.1"/>
    </source>
</evidence>
<feature type="compositionally biased region" description="Polar residues" evidence="1">
    <location>
        <begin position="1"/>
        <end position="19"/>
    </location>
</feature>
<keyword evidence="4" id="KW-1185">Reference proteome</keyword>
<evidence type="ECO:0000259" key="2">
    <source>
        <dbReference type="Pfam" id="PF03781"/>
    </source>
</evidence>
<organism evidence="3 4">
    <name type="scientific">Arthrobacter livingstonensis</name>
    <dbReference type="NCBI Taxonomy" id="670078"/>
    <lineage>
        <taxon>Bacteria</taxon>
        <taxon>Bacillati</taxon>
        <taxon>Actinomycetota</taxon>
        <taxon>Actinomycetes</taxon>
        <taxon>Micrococcales</taxon>
        <taxon>Micrococcaceae</taxon>
        <taxon>Arthrobacter</taxon>
    </lineage>
</organism>